<comment type="caution">
    <text evidence="2">The sequence shown here is derived from an EMBL/GenBank/DDBJ whole genome shotgun (WGS) entry which is preliminary data.</text>
</comment>
<dbReference type="AlphaFoldDB" id="A0A1X0Y2E5"/>
<dbReference type="Pfam" id="PF00293">
    <property type="entry name" value="NUDIX"/>
    <property type="match status" value="1"/>
</dbReference>
<accession>A0A1X0Y2E5</accession>
<reference evidence="2 3" key="1">
    <citation type="submission" date="2017-03" db="EMBL/GenBank/DDBJ databases">
        <title>Genome sequence of Geothermobacter sp. EPR-M, Deep-Sea Iron Reducer.</title>
        <authorList>
            <person name="Tully B."/>
            <person name="Savalia P."/>
            <person name="Abuyen K."/>
            <person name="Baughan C."/>
            <person name="Romero E."/>
            <person name="Ronkowski C."/>
            <person name="Torres B."/>
            <person name="Tremblay J."/>
            <person name="Trujillo A."/>
            <person name="Tyler M."/>
            <person name="Perez-Rodriguez I."/>
            <person name="Amend J."/>
        </authorList>
    </citation>
    <scope>NUCLEOTIDE SEQUENCE [LARGE SCALE GENOMIC DNA]</scope>
    <source>
        <strain evidence="2 3">EPR-M</strain>
    </source>
</reference>
<dbReference type="PANTHER" id="PTHR23131">
    <property type="entry name" value="ENDORIBONUCLEASE LACTB2"/>
    <property type="match status" value="1"/>
</dbReference>
<feature type="domain" description="Nudix hydrolase" evidence="1">
    <location>
        <begin position="9"/>
        <end position="163"/>
    </location>
</feature>
<proteinExistence type="predicted"/>
<sequence length="456" mass="51650">MERPAMPPAKIIESVAAVFCYQGEIFALRRQPYLQAFPGYESFPGGKIDRDDPDLPHPSPLLREWDGKRMHALVREVREELGYDLPAGIASGQVKAVHYLAKALAPPVVAARFFLHVFRIDLETRPVFSADPGEIADCFWKTPRQLLDSFERGDALMVPPLRWVLQALERDPQGVAFGDLSPRFDEDRFVISFEQLSDVRILPVPSNTFPPVKRTNAFLLGDPGAPRILVDPSPESPQVLEKLLRTLEPETLSALFLTHHHHDHHEHVPQLARRLGVPVWMSDDTRERILKKYGSDYFTEVRLEIRREGDELTRWKGETVRVFEIPGHDAGQLALAPESLRWFLVGDLIQGAGTVVIAAPEGDMAAYFGTLERIIALDPAVILPSHGAPMRGTHRLRETLRHRREREEAIHRLFVSGKTKAEILDTVYQGVDQQLLPFALLNIESHLVKLRREGRI</sequence>
<dbReference type="InterPro" id="IPR001279">
    <property type="entry name" value="Metallo-B-lactamas"/>
</dbReference>
<evidence type="ECO:0000259" key="1">
    <source>
        <dbReference type="PROSITE" id="PS51462"/>
    </source>
</evidence>
<dbReference type="EMBL" id="NAAD01000012">
    <property type="protein sequence ID" value="ORJ59264.1"/>
    <property type="molecule type" value="Genomic_DNA"/>
</dbReference>
<dbReference type="Pfam" id="PF00753">
    <property type="entry name" value="Lactamase_B"/>
    <property type="match status" value="1"/>
</dbReference>
<dbReference type="SMART" id="SM00849">
    <property type="entry name" value="Lactamase_B"/>
    <property type="match status" value="1"/>
</dbReference>
<dbReference type="STRING" id="1969733.B5V00_10220"/>
<organism evidence="2 3">
    <name type="scientific">Geothermobacter hydrogeniphilus</name>
    <dbReference type="NCBI Taxonomy" id="1969733"/>
    <lineage>
        <taxon>Bacteria</taxon>
        <taxon>Pseudomonadati</taxon>
        <taxon>Thermodesulfobacteriota</taxon>
        <taxon>Desulfuromonadia</taxon>
        <taxon>Desulfuromonadales</taxon>
        <taxon>Geothermobacteraceae</taxon>
        <taxon>Geothermobacter</taxon>
    </lineage>
</organism>
<dbReference type="InterPro" id="IPR050662">
    <property type="entry name" value="Sec-metab_biosynth-thioest"/>
</dbReference>
<dbReference type="InterPro" id="IPR036388">
    <property type="entry name" value="WH-like_DNA-bd_sf"/>
</dbReference>
<dbReference type="Gene3D" id="3.90.79.10">
    <property type="entry name" value="Nucleoside Triphosphate Pyrophosphohydrolase"/>
    <property type="match status" value="1"/>
</dbReference>
<evidence type="ECO:0000313" key="3">
    <source>
        <dbReference type="Proteomes" id="UP000193136"/>
    </source>
</evidence>
<dbReference type="InterPro" id="IPR036866">
    <property type="entry name" value="RibonucZ/Hydroxyglut_hydro"/>
</dbReference>
<evidence type="ECO:0000313" key="2">
    <source>
        <dbReference type="EMBL" id="ORJ59264.1"/>
    </source>
</evidence>
<dbReference type="SUPFAM" id="SSF55811">
    <property type="entry name" value="Nudix"/>
    <property type="match status" value="1"/>
</dbReference>
<dbReference type="InterPro" id="IPR041516">
    <property type="entry name" value="LACTB2_WH"/>
</dbReference>
<name>A0A1X0Y2E5_9BACT</name>
<dbReference type="PANTHER" id="PTHR23131:SF0">
    <property type="entry name" value="ENDORIBONUCLEASE LACTB2"/>
    <property type="match status" value="1"/>
</dbReference>
<dbReference type="InterPro" id="IPR015797">
    <property type="entry name" value="NUDIX_hydrolase-like_dom_sf"/>
</dbReference>
<dbReference type="InterPro" id="IPR000086">
    <property type="entry name" value="NUDIX_hydrolase_dom"/>
</dbReference>
<dbReference type="PROSITE" id="PS51462">
    <property type="entry name" value="NUDIX"/>
    <property type="match status" value="1"/>
</dbReference>
<gene>
    <name evidence="2" type="ORF">B5V00_10220</name>
</gene>
<dbReference type="OrthoDB" id="9784009at2"/>
<dbReference type="Proteomes" id="UP000193136">
    <property type="component" value="Unassembled WGS sequence"/>
</dbReference>
<keyword evidence="3" id="KW-1185">Reference proteome</keyword>
<protein>
    <recommendedName>
        <fullName evidence="1">Nudix hydrolase domain-containing protein</fullName>
    </recommendedName>
</protein>
<dbReference type="Gene3D" id="3.60.15.10">
    <property type="entry name" value="Ribonuclease Z/Hydroxyacylglutathione hydrolase-like"/>
    <property type="match status" value="1"/>
</dbReference>
<dbReference type="SUPFAM" id="SSF56281">
    <property type="entry name" value="Metallo-hydrolase/oxidoreductase"/>
    <property type="match status" value="1"/>
</dbReference>
<dbReference type="Pfam" id="PF17778">
    <property type="entry name" value="WHD_BLACT"/>
    <property type="match status" value="1"/>
</dbReference>
<dbReference type="Gene3D" id="1.10.10.10">
    <property type="entry name" value="Winged helix-like DNA-binding domain superfamily/Winged helix DNA-binding domain"/>
    <property type="match status" value="1"/>
</dbReference>